<reference evidence="5" key="1">
    <citation type="journal article" date="2014" name="Genome Biol. Evol.">
        <title>Pangenome evidence for extensive interdomain horizontal transfer affecting lineage core and shell genes in uncultured planktonic thaumarchaeota and euryarchaeota.</title>
        <authorList>
            <person name="Deschamps P."/>
            <person name="Zivanovic Y."/>
            <person name="Moreira D."/>
            <person name="Rodriguez-Valera F."/>
            <person name="Lopez-Garcia P."/>
        </authorList>
    </citation>
    <scope>NUCLEOTIDE SEQUENCE</scope>
</reference>
<keyword evidence="3 5" id="KW-0812">Transmembrane</keyword>
<feature type="compositionally biased region" description="Low complexity" evidence="2">
    <location>
        <begin position="615"/>
        <end position="629"/>
    </location>
</feature>
<evidence type="ECO:0000259" key="4">
    <source>
        <dbReference type="PROSITE" id="PS50093"/>
    </source>
</evidence>
<dbReference type="InterPro" id="IPR013783">
    <property type="entry name" value="Ig-like_fold"/>
</dbReference>
<dbReference type="PROSITE" id="PS50093">
    <property type="entry name" value="PKD"/>
    <property type="match status" value="1"/>
</dbReference>
<dbReference type="SUPFAM" id="SSF103647">
    <property type="entry name" value="TSP type-3 repeat"/>
    <property type="match status" value="1"/>
</dbReference>
<dbReference type="InterPro" id="IPR003367">
    <property type="entry name" value="Thrombospondin_3-like_rpt"/>
</dbReference>
<sequence>GKWTVANNSFDTTNGWTGIDYSYQNNRMSAPYNWWGSNNRTTIDGLIEDINDNNGGNWVNYCPFYTSSAMNTLTSNCTRTRVDFTSPANGSSQVGYNLTINYTHLMVSIGDWYLDNNSLETFNISNNSITLTGLTMGWHQLCAQVSGVGNQQGNYCISFQMTPYFPDVDISWPTASHAIPTTQTSEMIYYNSSNITSGYWTLDGINIGPLNINGASAQITGLQYGNNSICVVGLGLSNLVDSACINIWRNYPPVVVVINNPADGSTIYGQDAVVNYSTANVTSATWLLDGIDVGTLQLSQSSRTFPALSWGPHTICITPFGLDGQHPDVCINFTIVAPPLDVQMTSPVNGSAVPGDQVTIGYIINNATGGNWTLNGASVSSVTLWSQQNVILNLQLGSNIICIEAWGQNGQQLTECITIIGHNLDSDGDGVPDHSDNCANTPAGTIVTPDGCTDPTSDIDLDGVPDLNDICPETPTTEIADENGCAPSQRDSDNDGVSDADDDCNNTAPGAAIDSTGCANSQTDSDGDGAFDDVDAFPTDPTQTTDSDGDGYGDDSNGNNPDFFPNDNTQWSDYDRDGWGDQPQGNDADECPLIAGVIDGVPGKGCPAAPDEPINNNTNNSGNQTNNQTVDQTAPDCPLCGLNYYIPGQTKVNQSVYFNVEVIYTLGANYWDNYTISWDFGDGSNSSDEEPSHTYKEVPSNGEHTVTLCINFEEGPESCKTGNIQITPEDIPQPTDNSSNNNNQTGDEQQTNVGGSFNYMGIVGIGAGVLIVLLLTILIMRVRRMPSDEVNELQTNIEVENAQEINQTNEVEEESELEWQEHPVGTGHWYYRAHGEEEWTYYEQ</sequence>
<evidence type="ECO:0000313" key="5">
    <source>
        <dbReference type="EMBL" id="AIF06522.1"/>
    </source>
</evidence>
<keyword evidence="3" id="KW-1133">Transmembrane helix</keyword>
<feature type="non-terminal residue" evidence="5">
    <location>
        <position position="1"/>
    </location>
</feature>
<dbReference type="Pfam" id="PF02412">
    <property type="entry name" value="TSP_3"/>
    <property type="match status" value="2"/>
</dbReference>
<feature type="compositionally biased region" description="Acidic residues" evidence="2">
    <location>
        <begin position="525"/>
        <end position="535"/>
    </location>
</feature>
<dbReference type="GO" id="GO:0005509">
    <property type="term" value="F:calcium ion binding"/>
    <property type="evidence" value="ECO:0007669"/>
    <property type="project" value="InterPro"/>
</dbReference>
<dbReference type="AlphaFoldDB" id="A0A075GW62"/>
<dbReference type="SUPFAM" id="SSF49299">
    <property type="entry name" value="PKD domain"/>
    <property type="match status" value="1"/>
</dbReference>
<dbReference type="InterPro" id="IPR028974">
    <property type="entry name" value="TSP_type-3_rpt"/>
</dbReference>
<feature type="region of interest" description="Disordered" evidence="2">
    <location>
        <begin position="449"/>
        <end position="630"/>
    </location>
</feature>
<evidence type="ECO:0000256" key="1">
    <source>
        <dbReference type="ARBA" id="ARBA00022729"/>
    </source>
</evidence>
<accession>A0A075GW62</accession>
<dbReference type="EMBL" id="KF900773">
    <property type="protein sequence ID" value="AIF06522.1"/>
    <property type="molecule type" value="Genomic_DNA"/>
</dbReference>
<name>A0A075GW62_9EURY</name>
<evidence type="ECO:0000256" key="2">
    <source>
        <dbReference type="SAM" id="MobiDB-lite"/>
    </source>
</evidence>
<evidence type="ECO:0000256" key="3">
    <source>
        <dbReference type="SAM" id="Phobius"/>
    </source>
</evidence>
<feature type="region of interest" description="Disordered" evidence="2">
    <location>
        <begin position="719"/>
        <end position="752"/>
    </location>
</feature>
<keyword evidence="1" id="KW-0732">Signal</keyword>
<proteinExistence type="predicted"/>
<feature type="compositionally biased region" description="Polar residues" evidence="2">
    <location>
        <begin position="734"/>
        <end position="752"/>
    </location>
</feature>
<feature type="compositionally biased region" description="Acidic residues" evidence="2">
    <location>
        <begin position="494"/>
        <end position="504"/>
    </location>
</feature>
<dbReference type="Pfam" id="PF18911">
    <property type="entry name" value="PKD_4"/>
    <property type="match status" value="1"/>
</dbReference>
<organism evidence="5">
    <name type="scientific">uncultured marine group II/III euryarchaeote KM3_193_A06</name>
    <dbReference type="NCBI Taxonomy" id="1457966"/>
    <lineage>
        <taxon>Archaea</taxon>
        <taxon>Methanobacteriati</taxon>
        <taxon>Methanobacteriota</taxon>
        <taxon>environmental samples</taxon>
    </lineage>
</organism>
<keyword evidence="3" id="KW-0472">Membrane</keyword>
<protein>
    <submittedName>
        <fullName evidence="5">Transmembrane protein</fullName>
    </submittedName>
</protein>
<dbReference type="InterPro" id="IPR035986">
    <property type="entry name" value="PKD_dom_sf"/>
</dbReference>
<feature type="transmembrane region" description="Helical" evidence="3">
    <location>
        <begin position="759"/>
        <end position="779"/>
    </location>
</feature>
<feature type="domain" description="PKD" evidence="4">
    <location>
        <begin position="672"/>
        <end position="695"/>
    </location>
</feature>
<feature type="compositionally biased region" description="Low complexity" evidence="2">
    <location>
        <begin position="554"/>
        <end position="568"/>
    </location>
</feature>
<dbReference type="InterPro" id="IPR000601">
    <property type="entry name" value="PKD_dom"/>
</dbReference>
<dbReference type="GO" id="GO:0007155">
    <property type="term" value="P:cell adhesion"/>
    <property type="evidence" value="ECO:0007669"/>
    <property type="project" value="InterPro"/>
</dbReference>
<dbReference type="CDD" id="cd00146">
    <property type="entry name" value="PKD"/>
    <property type="match status" value="1"/>
</dbReference>
<dbReference type="Gene3D" id="2.60.40.10">
    <property type="entry name" value="Immunoglobulins"/>
    <property type="match status" value="1"/>
</dbReference>
<dbReference type="Gene3D" id="4.10.1080.10">
    <property type="entry name" value="TSP type-3 repeat"/>
    <property type="match status" value="1"/>
</dbReference>